<dbReference type="PROSITE" id="PS00137">
    <property type="entry name" value="SUBTILASE_HIS"/>
    <property type="match status" value="1"/>
</dbReference>
<feature type="domain" description="Peptidase S8/S53" evidence="4">
    <location>
        <begin position="182"/>
        <end position="359"/>
    </location>
</feature>
<feature type="domain" description="Peptidase S8/S53" evidence="4">
    <location>
        <begin position="9"/>
        <end position="105"/>
    </location>
</feature>
<reference evidence="6" key="1">
    <citation type="journal article" date="2017" name="Nature">
        <title>The sunflower genome provides insights into oil metabolism, flowering and Asterid evolution.</title>
        <authorList>
            <person name="Badouin H."/>
            <person name="Gouzy J."/>
            <person name="Grassa C.J."/>
            <person name="Murat F."/>
            <person name="Staton S.E."/>
            <person name="Cottret L."/>
            <person name="Lelandais-Briere C."/>
            <person name="Owens G.L."/>
            <person name="Carrere S."/>
            <person name="Mayjonade B."/>
            <person name="Legrand L."/>
            <person name="Gill N."/>
            <person name="Kane N.C."/>
            <person name="Bowers J.E."/>
            <person name="Hubner S."/>
            <person name="Bellec A."/>
            <person name="Berard A."/>
            <person name="Berges H."/>
            <person name="Blanchet N."/>
            <person name="Boniface M.C."/>
            <person name="Brunel D."/>
            <person name="Catrice O."/>
            <person name="Chaidir N."/>
            <person name="Claudel C."/>
            <person name="Donnadieu C."/>
            <person name="Faraut T."/>
            <person name="Fievet G."/>
            <person name="Helmstetter N."/>
            <person name="King M."/>
            <person name="Knapp S.J."/>
            <person name="Lai Z."/>
            <person name="Le Paslier M.C."/>
            <person name="Lippi Y."/>
            <person name="Lorenzon L."/>
            <person name="Mandel J.R."/>
            <person name="Marage G."/>
            <person name="Marchand G."/>
            <person name="Marquand E."/>
            <person name="Bret-Mestries E."/>
            <person name="Morien E."/>
            <person name="Nambeesan S."/>
            <person name="Nguyen T."/>
            <person name="Pegot-Espagnet P."/>
            <person name="Pouilly N."/>
            <person name="Raftis F."/>
            <person name="Sallet E."/>
            <person name="Schiex T."/>
            <person name="Thomas J."/>
            <person name="Vandecasteele C."/>
            <person name="Vares D."/>
            <person name="Vear F."/>
            <person name="Vautrin S."/>
            <person name="Crespi M."/>
            <person name="Mangin B."/>
            <person name="Burke J.M."/>
            <person name="Salse J."/>
            <person name="Munos S."/>
            <person name="Vincourt P."/>
            <person name="Rieseberg L.H."/>
            <person name="Langlade N.B."/>
        </authorList>
    </citation>
    <scope>NUCLEOTIDE SEQUENCE [LARGE SCALE GENOMIC DNA]</scope>
    <source>
        <strain evidence="6">cv. SF193</strain>
    </source>
</reference>
<dbReference type="SUPFAM" id="SSF52743">
    <property type="entry name" value="Subtilisin-like"/>
    <property type="match status" value="2"/>
</dbReference>
<name>A0A251S4Z8_HELAN</name>
<dbReference type="PROSITE" id="PS51892">
    <property type="entry name" value="SUBTILASE"/>
    <property type="match status" value="1"/>
</dbReference>
<dbReference type="AlphaFoldDB" id="A0A251S4Z8"/>
<dbReference type="InParanoid" id="A0A251S4Z8"/>
<comment type="similarity">
    <text evidence="1 3">Belongs to the peptidase S8 family.</text>
</comment>
<dbReference type="STRING" id="4232.A0A251S4Z8"/>
<dbReference type="Pfam" id="PF00082">
    <property type="entry name" value="Peptidase_S8"/>
    <property type="match status" value="2"/>
</dbReference>
<comment type="caution">
    <text evidence="3">Lacks conserved residue(s) required for the propagation of feature annotation.</text>
</comment>
<sequence length="385" mass="41774">MELLEEEFPSARLVVYKVCEQGCDDIDVLSAFDHAIADGVDIISLSMGYPDGSLELTSDPFAIGSFHAIEKGILRVNAAGNTGPDFSSIQNYAPWILTVAASDIDRKFVDKLLLKNDATLVVYIAYMGSLPKGEYSSLLHHSQIIKEVIHPSRKLLLQTTRSWDFMGLSQRIERRPEVESDNIIGVIDTGIWPESESFSDEGIGPIPSKWKGECDGGKDFVCNRKIIGARSFSSESRELSARDKDGHGTNVASILAGNQVRDANYYGLAHGIARGGQGCYDIDVLSAFDHAIADGVEIISLSMGYPDGSLELTSDPFAIGSFHAIEKGILTVNAAGNTGPDFSSIQNYAPWILTVAASDIDRKYVDKLLLKNDATLVVSIYVLSS</sequence>
<gene>
    <name evidence="5" type="ORF">HannXRQ_Chr15g0463751</name>
</gene>
<evidence type="ECO:0000313" key="5">
    <source>
        <dbReference type="EMBL" id="OTF93661.1"/>
    </source>
</evidence>
<organism evidence="5 6">
    <name type="scientific">Helianthus annuus</name>
    <name type="common">Common sunflower</name>
    <dbReference type="NCBI Taxonomy" id="4232"/>
    <lineage>
        <taxon>Eukaryota</taxon>
        <taxon>Viridiplantae</taxon>
        <taxon>Streptophyta</taxon>
        <taxon>Embryophyta</taxon>
        <taxon>Tracheophyta</taxon>
        <taxon>Spermatophyta</taxon>
        <taxon>Magnoliopsida</taxon>
        <taxon>eudicotyledons</taxon>
        <taxon>Gunneridae</taxon>
        <taxon>Pentapetalae</taxon>
        <taxon>asterids</taxon>
        <taxon>campanulids</taxon>
        <taxon>Asterales</taxon>
        <taxon>Asteraceae</taxon>
        <taxon>Asteroideae</taxon>
        <taxon>Heliantheae alliance</taxon>
        <taxon>Heliantheae</taxon>
        <taxon>Helianthus</taxon>
    </lineage>
</organism>
<dbReference type="GO" id="GO:0004252">
    <property type="term" value="F:serine-type endopeptidase activity"/>
    <property type="evidence" value="ECO:0000318"/>
    <property type="project" value="GO_Central"/>
</dbReference>
<keyword evidence="2" id="KW-0732">Signal</keyword>
<dbReference type="InterPro" id="IPR022398">
    <property type="entry name" value="Peptidase_S8_His-AS"/>
</dbReference>
<dbReference type="GO" id="GO:0006508">
    <property type="term" value="P:proteolysis"/>
    <property type="evidence" value="ECO:0007669"/>
    <property type="project" value="InterPro"/>
</dbReference>
<dbReference type="EMBL" id="CM007904">
    <property type="protein sequence ID" value="OTF93661.1"/>
    <property type="molecule type" value="Genomic_DNA"/>
</dbReference>
<evidence type="ECO:0000256" key="1">
    <source>
        <dbReference type="ARBA" id="ARBA00011073"/>
    </source>
</evidence>
<evidence type="ECO:0000313" key="6">
    <source>
        <dbReference type="Proteomes" id="UP000215914"/>
    </source>
</evidence>
<dbReference type="GO" id="GO:0005576">
    <property type="term" value="C:extracellular region"/>
    <property type="evidence" value="ECO:0000318"/>
    <property type="project" value="GO_Central"/>
</dbReference>
<dbReference type="InterPro" id="IPR000209">
    <property type="entry name" value="Peptidase_S8/S53_dom"/>
</dbReference>
<evidence type="ECO:0000256" key="2">
    <source>
        <dbReference type="ARBA" id="ARBA00022729"/>
    </source>
</evidence>
<dbReference type="PANTHER" id="PTHR10795">
    <property type="entry name" value="PROPROTEIN CONVERTASE SUBTILISIN/KEXIN"/>
    <property type="match status" value="1"/>
</dbReference>
<protein>
    <submittedName>
        <fullName evidence="5">Putative peptidase S8, subtilisin-related protein</fullName>
    </submittedName>
</protein>
<dbReference type="Gene3D" id="3.50.30.30">
    <property type="match status" value="2"/>
</dbReference>
<proteinExistence type="inferred from homology"/>
<dbReference type="Proteomes" id="UP000215914">
    <property type="component" value="Chromosome 15"/>
</dbReference>
<dbReference type="InterPro" id="IPR045051">
    <property type="entry name" value="SBT"/>
</dbReference>
<dbReference type="InterPro" id="IPR036852">
    <property type="entry name" value="Peptidase_S8/S53_dom_sf"/>
</dbReference>
<keyword evidence="6" id="KW-1185">Reference proteome</keyword>
<evidence type="ECO:0000259" key="4">
    <source>
        <dbReference type="Pfam" id="PF00082"/>
    </source>
</evidence>
<dbReference type="Gene3D" id="3.40.50.200">
    <property type="entry name" value="Peptidase S8/S53 domain"/>
    <property type="match status" value="2"/>
</dbReference>
<evidence type="ECO:0000256" key="3">
    <source>
        <dbReference type="PROSITE-ProRule" id="PRU01240"/>
    </source>
</evidence>
<accession>A0A251S4Z8</accession>